<feature type="compositionally biased region" description="Basic and acidic residues" evidence="1">
    <location>
        <begin position="7"/>
        <end position="20"/>
    </location>
</feature>
<feature type="region of interest" description="Disordered" evidence="1">
    <location>
        <begin position="180"/>
        <end position="216"/>
    </location>
</feature>
<keyword evidence="3" id="KW-1185">Reference proteome</keyword>
<feature type="compositionally biased region" description="Polar residues" evidence="1">
    <location>
        <begin position="205"/>
        <end position="216"/>
    </location>
</feature>
<comment type="caution">
    <text evidence="2">The sequence shown here is derived from an EMBL/GenBank/DDBJ whole genome shotgun (WGS) entry which is preliminary data.</text>
</comment>
<feature type="region of interest" description="Disordered" evidence="1">
    <location>
        <begin position="1"/>
        <end position="20"/>
    </location>
</feature>
<name>A0AAN7D7X6_9FUNG</name>
<organism evidence="2 3">
    <name type="scientific">Mucor velutinosus</name>
    <dbReference type="NCBI Taxonomy" id="708070"/>
    <lineage>
        <taxon>Eukaryota</taxon>
        <taxon>Fungi</taxon>
        <taxon>Fungi incertae sedis</taxon>
        <taxon>Mucoromycota</taxon>
        <taxon>Mucoromycotina</taxon>
        <taxon>Mucoromycetes</taxon>
        <taxon>Mucorales</taxon>
        <taxon>Mucorineae</taxon>
        <taxon>Mucoraceae</taxon>
        <taxon>Mucor</taxon>
    </lineage>
</organism>
<dbReference type="RefSeq" id="XP_064676227.1">
    <property type="nucleotide sequence ID" value="XM_064827170.1"/>
</dbReference>
<evidence type="ECO:0000313" key="3">
    <source>
        <dbReference type="Proteomes" id="UP001304243"/>
    </source>
</evidence>
<dbReference type="EMBL" id="JASEJX010000039">
    <property type="protein sequence ID" value="KAK4509561.1"/>
    <property type="molecule type" value="Genomic_DNA"/>
</dbReference>
<gene>
    <name evidence="2" type="ORF">ATC70_007914</name>
</gene>
<reference evidence="2 3" key="1">
    <citation type="submission" date="2022-11" db="EMBL/GenBank/DDBJ databases">
        <title>Mucor velutinosus strain NIH1002 WGS.</title>
        <authorList>
            <person name="Subramanian P."/>
            <person name="Mullikin J.C."/>
            <person name="Segre J.A."/>
            <person name="Zelazny A.M."/>
        </authorList>
    </citation>
    <scope>NUCLEOTIDE SEQUENCE [LARGE SCALE GENOMIC DNA]</scope>
    <source>
        <strain evidence="2 3">NIH1002</strain>
    </source>
</reference>
<evidence type="ECO:0000256" key="1">
    <source>
        <dbReference type="SAM" id="MobiDB-lite"/>
    </source>
</evidence>
<accession>A0AAN7D7X6</accession>
<dbReference type="Proteomes" id="UP001304243">
    <property type="component" value="Unassembled WGS sequence"/>
</dbReference>
<proteinExistence type="predicted"/>
<evidence type="ECO:0000313" key="2">
    <source>
        <dbReference type="EMBL" id="KAK4509561.1"/>
    </source>
</evidence>
<dbReference type="AlphaFoldDB" id="A0AAN7D7X6"/>
<sequence length="216" mass="23957">MAITRSQQREIDRRQRKVAEKRHALRMAVKASLDSMPESFKSLEKNMSELNTNDDISVATATTTTTHGMYTLGRLAGREHTNPSDQPLNMDPVSKADTQGLFEFSEAQKAAYEAQCQESMYAHISDTDASENSATYISNSSGGSGSVMDHLPKKRLSSLSLVSELDHLEYRGTNRVIDVQITEERRESVSTQEHTDSTTAHDDFSINTCQHVASSP</sequence>
<feature type="compositionally biased region" description="Basic and acidic residues" evidence="1">
    <location>
        <begin position="182"/>
        <end position="204"/>
    </location>
</feature>
<protein>
    <submittedName>
        <fullName evidence="2">Uncharacterized protein</fullName>
    </submittedName>
</protein>
<dbReference type="GeneID" id="89951600"/>